<protein>
    <submittedName>
        <fullName evidence="2">Uncharacterized protein</fullName>
    </submittedName>
</protein>
<evidence type="ECO:0000256" key="1">
    <source>
        <dbReference type="SAM" id="Phobius"/>
    </source>
</evidence>
<evidence type="ECO:0000313" key="3">
    <source>
        <dbReference type="Proteomes" id="UP000182015"/>
    </source>
</evidence>
<dbReference type="STRING" id="1856638.A9Q68_10065"/>
<feature type="transmembrane region" description="Helical" evidence="1">
    <location>
        <begin position="84"/>
        <end position="108"/>
    </location>
</feature>
<dbReference type="AlphaFoldDB" id="A0A1L8MK84"/>
<dbReference type="EMBL" id="LZDD01000004">
    <property type="protein sequence ID" value="OJF71173.1"/>
    <property type="molecule type" value="Genomic_DNA"/>
</dbReference>
<keyword evidence="1" id="KW-0472">Membrane</keyword>
<keyword evidence="1" id="KW-0812">Transmembrane</keyword>
<gene>
    <name evidence="2" type="ORF">A9Q68_10065</name>
</gene>
<accession>A0A1L8MK84</accession>
<keyword evidence="1" id="KW-1133">Transmembrane helix</keyword>
<sequence>MNFLKLNRYWFIYGSIFLSVLVISFCTKDIFEKLNITEFIGDVLNFSSIMTGFLGAMLGILASISKSTSIMKSIFETKQAKWQLMVSVIIPFLSGMLNIIICSVYRLLLNNQMKINYMSFLFISTTLFFLISSIVMVILIFALYFYEGNKKTSRKIRKIEPK</sequence>
<comment type="caution">
    <text evidence="2">The sequence shown here is derived from an EMBL/GenBank/DDBJ whole genome shotgun (WGS) entry which is preliminary data.</text>
</comment>
<keyword evidence="3" id="KW-1185">Reference proteome</keyword>
<evidence type="ECO:0000313" key="2">
    <source>
        <dbReference type="EMBL" id="OJF71173.1"/>
    </source>
</evidence>
<name>A0A1L8MK84_9STRE</name>
<dbReference type="OrthoDB" id="10008307at2"/>
<feature type="transmembrane region" description="Helical" evidence="1">
    <location>
        <begin position="120"/>
        <end position="146"/>
    </location>
</feature>
<feature type="transmembrane region" description="Helical" evidence="1">
    <location>
        <begin position="9"/>
        <end position="31"/>
    </location>
</feature>
<dbReference type="RefSeq" id="WP_071794588.1">
    <property type="nucleotide sequence ID" value="NZ_LZDD01000004.1"/>
</dbReference>
<dbReference type="Proteomes" id="UP000182015">
    <property type="component" value="Unassembled WGS sequence"/>
</dbReference>
<reference evidence="3" key="1">
    <citation type="submission" date="2016-06" db="EMBL/GenBank/DDBJ databases">
        <authorList>
            <person name="de Vries S.P.W."/>
            <person name="Hadjirin N.F."/>
            <person name="Lay E.M."/>
            <person name="Zadoks R.N."/>
            <person name="Peacock S.J."/>
            <person name="Parkhill J."/>
            <person name="Grant A.J."/>
            <person name="Mcdougall S."/>
            <person name="Holmes M.A."/>
        </authorList>
    </citation>
    <scope>NUCLEOTIDE SEQUENCE [LARGE SCALE GENOMIC DNA]</scope>
    <source>
        <strain evidence="3">NZ1587</strain>
    </source>
</reference>
<organism evidence="2 3">
    <name type="scientific">Streptococcus bovimastitidis</name>
    <dbReference type="NCBI Taxonomy" id="1856638"/>
    <lineage>
        <taxon>Bacteria</taxon>
        <taxon>Bacillati</taxon>
        <taxon>Bacillota</taxon>
        <taxon>Bacilli</taxon>
        <taxon>Lactobacillales</taxon>
        <taxon>Streptococcaceae</taxon>
        <taxon>Streptococcus</taxon>
    </lineage>
</organism>
<feature type="transmembrane region" description="Helical" evidence="1">
    <location>
        <begin position="43"/>
        <end position="64"/>
    </location>
</feature>
<proteinExistence type="predicted"/>